<accession>A0A1V3J6H1</accession>
<proteinExistence type="predicted"/>
<evidence type="ECO:0000313" key="1">
    <source>
        <dbReference type="EMBL" id="OOF50743.1"/>
    </source>
</evidence>
<dbReference type="InterPro" id="IPR010064">
    <property type="entry name" value="HK97-gp10_tail"/>
</dbReference>
<dbReference type="EMBL" id="MLHL01000006">
    <property type="protein sequence ID" value="OOF50743.1"/>
    <property type="molecule type" value="Genomic_DNA"/>
</dbReference>
<dbReference type="AlphaFoldDB" id="A0A1V3J6H1"/>
<evidence type="ECO:0000313" key="2">
    <source>
        <dbReference type="Proteomes" id="UP000189161"/>
    </source>
</evidence>
<gene>
    <name evidence="1" type="ORF">BKK52_00920</name>
</gene>
<reference evidence="1 2" key="1">
    <citation type="submission" date="2016-10" db="EMBL/GenBank/DDBJ databases">
        <title>Rodentibacter gen. nov. and new species.</title>
        <authorList>
            <person name="Christensen H."/>
        </authorList>
    </citation>
    <scope>NUCLEOTIDE SEQUENCE [LARGE SCALE GENOMIC DNA]</scope>
    <source>
        <strain evidence="1 2">H1987082031</strain>
    </source>
</reference>
<dbReference type="Proteomes" id="UP000189161">
    <property type="component" value="Unassembled WGS sequence"/>
</dbReference>
<sequence length="160" mass="17941">MANLTVKINGLNELQKAMNALGRKASNRIAVKAMRKGGAIIRDKARANAPVLKETVPHRKAGTLKKAIHSRTKVGRNGKTNTYVWVKGLSTKQILKFKDKTGKGGAYNPRDPFYWRFIEFGTSKMPARPFLRPAFEQSKAKAAEEIIITLRDEIIREGHK</sequence>
<dbReference type="OrthoDB" id="5736381at2"/>
<evidence type="ECO:0008006" key="3">
    <source>
        <dbReference type="Google" id="ProtNLM"/>
    </source>
</evidence>
<comment type="caution">
    <text evidence="1">The sequence shown here is derived from an EMBL/GenBank/DDBJ whole genome shotgun (WGS) entry which is preliminary data.</text>
</comment>
<organism evidence="1 2">
    <name type="scientific">Rodentibacter trehalosifermentans</name>
    <dbReference type="NCBI Taxonomy" id="1908263"/>
    <lineage>
        <taxon>Bacteria</taxon>
        <taxon>Pseudomonadati</taxon>
        <taxon>Pseudomonadota</taxon>
        <taxon>Gammaproteobacteria</taxon>
        <taxon>Pasteurellales</taxon>
        <taxon>Pasteurellaceae</taxon>
        <taxon>Rodentibacter</taxon>
    </lineage>
</organism>
<protein>
    <recommendedName>
        <fullName evidence="3">Phage protein, HK97 gp10 family</fullName>
    </recommendedName>
</protein>
<name>A0A1V3J6H1_9PAST</name>
<keyword evidence="2" id="KW-1185">Reference proteome</keyword>
<dbReference type="RefSeq" id="WP_077477523.1">
    <property type="nucleotide sequence ID" value="NZ_MLHL01000006.1"/>
</dbReference>
<dbReference type="NCBIfam" id="TIGR01725">
    <property type="entry name" value="phge_HK97_gp10"/>
    <property type="match status" value="1"/>
</dbReference>
<dbReference type="Pfam" id="PF04883">
    <property type="entry name" value="HK97-gp10_like"/>
    <property type="match status" value="1"/>
</dbReference>